<dbReference type="PANTHER" id="PTHR30450:SF14">
    <property type="entry name" value="TRANSPORTER, PERMEASE PROTEIN, PUTATIVE-RELATED"/>
    <property type="match status" value="1"/>
</dbReference>
<evidence type="ECO:0000256" key="5">
    <source>
        <dbReference type="ARBA" id="ARBA00022692"/>
    </source>
</evidence>
<evidence type="ECO:0000256" key="4">
    <source>
        <dbReference type="ARBA" id="ARBA00022475"/>
    </source>
</evidence>
<comment type="subcellular location">
    <subcellularLocation>
        <location evidence="1 8">Cell membrane</location>
        <topology evidence="1 8">Multi-pass membrane protein</topology>
    </subcellularLocation>
</comment>
<dbReference type="Gene3D" id="1.10.3720.10">
    <property type="entry name" value="MetI-like"/>
    <property type="match status" value="1"/>
</dbReference>
<evidence type="ECO:0000313" key="10">
    <source>
        <dbReference type="EMBL" id="RIW29106.1"/>
    </source>
</evidence>
<keyword evidence="11" id="KW-1185">Reference proteome</keyword>
<name>A0A3A1QPX4_9BACI</name>
<dbReference type="GO" id="GO:0048473">
    <property type="term" value="P:D-methionine transmembrane transport"/>
    <property type="evidence" value="ECO:0007669"/>
    <property type="project" value="TreeGrafter"/>
</dbReference>
<sequence>MLVDQEQIIEALIETIQMVAFSLLFSALLGLPLGILLVVTRKGHLLENLPVFNVLNGIINVFRSIPFIILMVAIIPVTRLIVGTSIGTAAAVVPLVFYAGPYIARLIENSLLEVEPGVIEAAESMGATPWQIVFKFLIPEALSSLVLAFTIATVGLVGASAMAGAVGGGGGGLGDLAITYGYQRFDTAVMLITVGILVIIVQGLQTLGNITSKKIRRR</sequence>
<dbReference type="EMBL" id="QXIR01000036">
    <property type="protein sequence ID" value="RIW29106.1"/>
    <property type="molecule type" value="Genomic_DNA"/>
</dbReference>
<keyword evidence="7 8" id="KW-0472">Membrane</keyword>
<evidence type="ECO:0000256" key="6">
    <source>
        <dbReference type="ARBA" id="ARBA00022989"/>
    </source>
</evidence>
<feature type="transmembrane region" description="Helical" evidence="8">
    <location>
        <begin position="80"/>
        <end position="100"/>
    </location>
</feature>
<gene>
    <name evidence="10" type="ORF">D3H55_19840</name>
</gene>
<dbReference type="PROSITE" id="PS50928">
    <property type="entry name" value="ABC_TM1"/>
    <property type="match status" value="1"/>
</dbReference>
<proteinExistence type="inferred from homology"/>
<dbReference type="SUPFAM" id="SSF161098">
    <property type="entry name" value="MetI-like"/>
    <property type="match status" value="1"/>
</dbReference>
<evidence type="ECO:0000313" key="11">
    <source>
        <dbReference type="Proteomes" id="UP000265801"/>
    </source>
</evidence>
<dbReference type="PANTHER" id="PTHR30450">
    <property type="entry name" value="ABC TRANSPORTER PERMEASE"/>
    <property type="match status" value="1"/>
</dbReference>
<keyword evidence="3 8" id="KW-0813">Transport</keyword>
<dbReference type="NCBIfam" id="NF008049">
    <property type="entry name" value="PRK10782.1"/>
    <property type="match status" value="1"/>
</dbReference>
<evidence type="ECO:0000256" key="1">
    <source>
        <dbReference type="ARBA" id="ARBA00004651"/>
    </source>
</evidence>
<comment type="caution">
    <text evidence="10">The sequence shown here is derived from an EMBL/GenBank/DDBJ whole genome shotgun (WGS) entry which is preliminary data.</text>
</comment>
<evidence type="ECO:0000259" key="9">
    <source>
        <dbReference type="PROSITE" id="PS50928"/>
    </source>
</evidence>
<feature type="transmembrane region" description="Helical" evidence="8">
    <location>
        <begin position="20"/>
        <end position="39"/>
    </location>
</feature>
<keyword evidence="6 8" id="KW-1133">Transmembrane helix</keyword>
<dbReference type="Proteomes" id="UP000265801">
    <property type="component" value="Unassembled WGS sequence"/>
</dbReference>
<evidence type="ECO:0000256" key="8">
    <source>
        <dbReference type="RuleBase" id="RU363032"/>
    </source>
</evidence>
<dbReference type="InterPro" id="IPR000515">
    <property type="entry name" value="MetI-like"/>
</dbReference>
<reference evidence="10 11" key="1">
    <citation type="submission" date="2018-09" db="EMBL/GenBank/DDBJ databases">
        <title>Bacillus saliacetes sp. nov., isolated from Thai shrimp paste (Ka-pi).</title>
        <authorList>
            <person name="Daroonpunt R."/>
            <person name="Tanasupawat S."/>
            <person name="Yiamsombut S."/>
        </authorList>
    </citation>
    <scope>NUCLEOTIDE SEQUENCE [LARGE SCALE GENOMIC DNA]</scope>
    <source>
        <strain evidence="10 11">SKP7-4</strain>
    </source>
</reference>
<feature type="domain" description="ABC transmembrane type-1" evidence="9">
    <location>
        <begin position="12"/>
        <end position="208"/>
    </location>
</feature>
<dbReference type="InterPro" id="IPR035906">
    <property type="entry name" value="MetI-like_sf"/>
</dbReference>
<dbReference type="InterPro" id="IPR051322">
    <property type="entry name" value="AA_ABC_Transporter_Permease"/>
</dbReference>
<accession>A0A3A1QPX4</accession>
<dbReference type="RefSeq" id="WP_119549045.1">
    <property type="nucleotide sequence ID" value="NZ_QXIR01000036.1"/>
</dbReference>
<evidence type="ECO:0000256" key="7">
    <source>
        <dbReference type="ARBA" id="ARBA00023136"/>
    </source>
</evidence>
<dbReference type="OrthoDB" id="9793490at2"/>
<dbReference type="FunFam" id="1.10.3720.10:FF:000002">
    <property type="entry name" value="D-methionine ABC transporter permease MetI"/>
    <property type="match status" value="1"/>
</dbReference>
<organism evidence="10 11">
    <name type="scientific">Bacillus salacetis</name>
    <dbReference type="NCBI Taxonomy" id="2315464"/>
    <lineage>
        <taxon>Bacteria</taxon>
        <taxon>Bacillati</taxon>
        <taxon>Bacillota</taxon>
        <taxon>Bacilli</taxon>
        <taxon>Bacillales</taxon>
        <taxon>Bacillaceae</taxon>
        <taxon>Bacillus</taxon>
    </lineage>
</organism>
<dbReference type="Pfam" id="PF00528">
    <property type="entry name" value="BPD_transp_1"/>
    <property type="match status" value="1"/>
</dbReference>
<dbReference type="CDD" id="cd06261">
    <property type="entry name" value="TM_PBP2"/>
    <property type="match status" value="1"/>
</dbReference>
<protein>
    <submittedName>
        <fullName evidence="10">ABC transporter permease</fullName>
    </submittedName>
</protein>
<keyword evidence="4" id="KW-1003">Cell membrane</keyword>
<keyword evidence="5 8" id="KW-0812">Transmembrane</keyword>
<comment type="similarity">
    <text evidence="2">Belongs to the binding-protein-dependent transport system permease family. CysTW subfamily.</text>
</comment>
<evidence type="ECO:0000256" key="2">
    <source>
        <dbReference type="ARBA" id="ARBA00007069"/>
    </source>
</evidence>
<dbReference type="GO" id="GO:0005886">
    <property type="term" value="C:plasma membrane"/>
    <property type="evidence" value="ECO:0007669"/>
    <property type="project" value="UniProtKB-SubCell"/>
</dbReference>
<feature type="transmembrane region" description="Helical" evidence="8">
    <location>
        <begin position="188"/>
        <end position="208"/>
    </location>
</feature>
<evidence type="ECO:0000256" key="3">
    <source>
        <dbReference type="ARBA" id="ARBA00022448"/>
    </source>
</evidence>
<dbReference type="AlphaFoldDB" id="A0A3A1QPX4"/>
<feature type="transmembrane region" description="Helical" evidence="8">
    <location>
        <begin position="51"/>
        <end position="74"/>
    </location>
</feature>
<feature type="transmembrane region" description="Helical" evidence="8">
    <location>
        <begin position="145"/>
        <end position="168"/>
    </location>
</feature>